<evidence type="ECO:0000256" key="5">
    <source>
        <dbReference type="PIRSR" id="PIRSR601820-3"/>
    </source>
</evidence>
<evidence type="ECO:0000256" key="3">
    <source>
        <dbReference type="ARBA" id="ARBA00023157"/>
    </source>
</evidence>
<evidence type="ECO:0000256" key="4">
    <source>
        <dbReference type="PIRSR" id="PIRSR601820-1"/>
    </source>
</evidence>
<dbReference type="SUPFAM" id="SSF50242">
    <property type="entry name" value="TIMP-like"/>
    <property type="match status" value="1"/>
</dbReference>
<evidence type="ECO:0000256" key="6">
    <source>
        <dbReference type="SAM" id="SignalP"/>
    </source>
</evidence>
<dbReference type="GO" id="GO:0002020">
    <property type="term" value="F:protease binding"/>
    <property type="evidence" value="ECO:0007669"/>
    <property type="project" value="TreeGrafter"/>
</dbReference>
<dbReference type="AlphaFoldDB" id="A0A0N4ZJC8"/>
<dbReference type="GO" id="GO:0051045">
    <property type="term" value="P:negative regulation of membrane protein ectodomain proteolysis"/>
    <property type="evidence" value="ECO:0007669"/>
    <property type="project" value="TreeGrafter"/>
</dbReference>
<dbReference type="Proteomes" id="UP000038045">
    <property type="component" value="Unplaced"/>
</dbReference>
<feature type="signal peptide" evidence="6">
    <location>
        <begin position="1"/>
        <end position="20"/>
    </location>
</feature>
<dbReference type="PROSITE" id="PS51257">
    <property type="entry name" value="PROKAR_LIPOPROTEIN"/>
    <property type="match status" value="1"/>
</dbReference>
<comment type="subcellular location">
    <subcellularLocation>
        <location evidence="1">Secreted</location>
    </subcellularLocation>
</comment>
<evidence type="ECO:0000313" key="8">
    <source>
        <dbReference type="Proteomes" id="UP000038045"/>
    </source>
</evidence>
<dbReference type="GO" id="GO:0031012">
    <property type="term" value="C:extracellular matrix"/>
    <property type="evidence" value="ECO:0007669"/>
    <property type="project" value="TreeGrafter"/>
</dbReference>
<dbReference type="PROSITE" id="PS50189">
    <property type="entry name" value="NTR"/>
    <property type="match status" value="1"/>
</dbReference>
<evidence type="ECO:0000313" key="9">
    <source>
        <dbReference type="WBParaSite" id="PTRK_0000803300.1"/>
    </source>
</evidence>
<dbReference type="Pfam" id="PF00965">
    <property type="entry name" value="TIMP"/>
    <property type="match status" value="1"/>
</dbReference>
<protein>
    <submittedName>
        <fullName evidence="9">NTR domain-containing protein</fullName>
    </submittedName>
</protein>
<dbReference type="WBParaSite" id="PTRK_0000803300.1">
    <property type="protein sequence ID" value="PTRK_0000803300.1"/>
    <property type="gene ID" value="PTRK_0000803300"/>
</dbReference>
<dbReference type="Gene3D" id="2.40.50.120">
    <property type="match status" value="1"/>
</dbReference>
<dbReference type="PANTHER" id="PTHR11844">
    <property type="entry name" value="METALLOPROTEASE INHIBITOR"/>
    <property type="match status" value="1"/>
</dbReference>
<feature type="chain" id="PRO_5005891797" evidence="6">
    <location>
        <begin position="21"/>
        <end position="156"/>
    </location>
</feature>
<proteinExistence type="predicted"/>
<dbReference type="GO" id="GO:0005615">
    <property type="term" value="C:extracellular space"/>
    <property type="evidence" value="ECO:0007669"/>
    <property type="project" value="TreeGrafter"/>
</dbReference>
<feature type="domain" description="NTR" evidence="7">
    <location>
        <begin position="21"/>
        <end position="153"/>
    </location>
</feature>
<keyword evidence="4" id="KW-0479">Metal-binding</keyword>
<evidence type="ECO:0000256" key="1">
    <source>
        <dbReference type="ARBA" id="ARBA00004613"/>
    </source>
</evidence>
<dbReference type="GO" id="GO:0008191">
    <property type="term" value="F:metalloendopeptidase inhibitor activity"/>
    <property type="evidence" value="ECO:0007669"/>
    <property type="project" value="InterPro"/>
</dbReference>
<dbReference type="InterPro" id="IPR001134">
    <property type="entry name" value="Netrin_domain"/>
</dbReference>
<dbReference type="STRING" id="131310.A0A0N4ZJC8"/>
<evidence type="ECO:0000256" key="2">
    <source>
        <dbReference type="ARBA" id="ARBA00022525"/>
    </source>
</evidence>
<keyword evidence="4" id="KW-0862">Zinc</keyword>
<sequence>MDKNIFLFVIILSTIGGISSCSCPSSIKEKDAWCSLDWIASLTILNKTVNTVNGTAERAQDVNGVKYDVTFLKFYKIPNKVSIPKSIYTGSHSELCGVEIMNLNKEFILAGYIDENKLFTMNLCTAARFSYTKLGNMNVDKVMKQRKKMYEPCKKN</sequence>
<evidence type="ECO:0000259" key="7">
    <source>
        <dbReference type="PROSITE" id="PS50189"/>
    </source>
</evidence>
<keyword evidence="8" id="KW-1185">Reference proteome</keyword>
<keyword evidence="3 5" id="KW-1015">Disulfide bond</keyword>
<accession>A0A0N4ZJC8</accession>
<dbReference type="GO" id="GO:0046872">
    <property type="term" value="F:metal ion binding"/>
    <property type="evidence" value="ECO:0007669"/>
    <property type="project" value="UniProtKB-KW"/>
</dbReference>
<keyword evidence="6" id="KW-0732">Signal</keyword>
<feature type="disulfide bond" evidence="5">
    <location>
        <begin position="21"/>
        <end position="96"/>
    </location>
</feature>
<keyword evidence="2" id="KW-0964">Secreted</keyword>
<organism evidence="8 9">
    <name type="scientific">Parastrongyloides trichosuri</name>
    <name type="common">Possum-specific nematode worm</name>
    <dbReference type="NCBI Taxonomy" id="131310"/>
    <lineage>
        <taxon>Eukaryota</taxon>
        <taxon>Metazoa</taxon>
        <taxon>Ecdysozoa</taxon>
        <taxon>Nematoda</taxon>
        <taxon>Chromadorea</taxon>
        <taxon>Rhabditida</taxon>
        <taxon>Tylenchina</taxon>
        <taxon>Panagrolaimomorpha</taxon>
        <taxon>Strongyloidoidea</taxon>
        <taxon>Strongyloididae</taxon>
        <taxon>Parastrongyloides</taxon>
    </lineage>
</organism>
<dbReference type="InterPro" id="IPR008993">
    <property type="entry name" value="TIMP-like_OB-fold"/>
</dbReference>
<dbReference type="PANTHER" id="PTHR11844:SF25">
    <property type="entry name" value="NTR DOMAIN-CONTAINING PROTEIN"/>
    <property type="match status" value="1"/>
</dbReference>
<dbReference type="InterPro" id="IPR001820">
    <property type="entry name" value="TIMP"/>
</dbReference>
<reference evidence="9" key="1">
    <citation type="submission" date="2017-02" db="UniProtKB">
        <authorList>
            <consortium name="WormBaseParasite"/>
        </authorList>
    </citation>
    <scope>IDENTIFICATION</scope>
</reference>
<name>A0A0N4ZJC8_PARTI</name>
<feature type="binding site" evidence="4">
    <location>
        <position position="21"/>
    </location>
    <ligand>
        <name>Zn(2+)</name>
        <dbReference type="ChEBI" id="CHEBI:29105"/>
        <note>ligand shared with metalloproteinase partner</note>
    </ligand>
</feature>
<feature type="disulfide bond" evidence="5">
    <location>
        <begin position="23"/>
        <end position="124"/>
    </location>
</feature>